<reference evidence="2" key="1">
    <citation type="submission" date="2014-03" db="EMBL/GenBank/DDBJ databases">
        <authorList>
            <person name="Aksoy S."/>
            <person name="Warren W."/>
            <person name="Wilson R.K."/>
        </authorList>
    </citation>
    <scope>NUCLEOTIDE SEQUENCE [LARGE SCALE GENOMIC DNA]</scope>
    <source>
        <strain evidence="2">IAEA</strain>
    </source>
</reference>
<evidence type="ECO:0000313" key="2">
    <source>
        <dbReference type="Proteomes" id="UP000092445"/>
    </source>
</evidence>
<evidence type="ECO:0000313" key="1">
    <source>
        <dbReference type="EnsemblMetazoa" id="GPAI043882-PA"/>
    </source>
</evidence>
<dbReference type="EnsemblMetazoa" id="GPAI043882-RA">
    <property type="protein sequence ID" value="GPAI043882-PA"/>
    <property type="gene ID" value="GPAI043882"/>
</dbReference>
<dbReference type="AlphaFoldDB" id="A0A1B0AF99"/>
<sequence length="116" mass="12959">MSRIVCEVPAECTFATPCNCRCDCGDNSNYCYRPVWPQRLLPQPMQSPCPLKSESIYNGSYANNCGDGSCWAGHNVSALCYNGSGFNRTLYAMAEPIAPRQDMYRPASPVPWTNYR</sequence>
<name>A0A1B0AF99_GLOPL</name>
<protein>
    <submittedName>
        <fullName evidence="1">Uncharacterized protein</fullName>
    </submittedName>
</protein>
<accession>A0A1B0AF99</accession>
<proteinExistence type="predicted"/>
<keyword evidence="2" id="KW-1185">Reference proteome</keyword>
<organism evidence="1 2">
    <name type="scientific">Glossina pallidipes</name>
    <name type="common">Tsetse fly</name>
    <dbReference type="NCBI Taxonomy" id="7398"/>
    <lineage>
        <taxon>Eukaryota</taxon>
        <taxon>Metazoa</taxon>
        <taxon>Ecdysozoa</taxon>
        <taxon>Arthropoda</taxon>
        <taxon>Hexapoda</taxon>
        <taxon>Insecta</taxon>
        <taxon>Pterygota</taxon>
        <taxon>Neoptera</taxon>
        <taxon>Endopterygota</taxon>
        <taxon>Diptera</taxon>
        <taxon>Brachycera</taxon>
        <taxon>Muscomorpha</taxon>
        <taxon>Hippoboscoidea</taxon>
        <taxon>Glossinidae</taxon>
        <taxon>Glossina</taxon>
    </lineage>
</organism>
<reference evidence="1" key="2">
    <citation type="submission" date="2020-05" db="UniProtKB">
        <authorList>
            <consortium name="EnsemblMetazoa"/>
        </authorList>
    </citation>
    <scope>IDENTIFICATION</scope>
    <source>
        <strain evidence="1">IAEA</strain>
    </source>
</reference>
<dbReference type="VEuPathDB" id="VectorBase:GPAI043882"/>
<dbReference type="Proteomes" id="UP000092445">
    <property type="component" value="Unassembled WGS sequence"/>
</dbReference>